<dbReference type="EMBL" id="CAJVCH010531012">
    <property type="protein sequence ID" value="CAG7823917.1"/>
    <property type="molecule type" value="Genomic_DNA"/>
</dbReference>
<comment type="caution">
    <text evidence="2">The sequence shown here is derived from an EMBL/GenBank/DDBJ whole genome shotgun (WGS) entry which is preliminary data.</text>
</comment>
<feature type="signal peptide" evidence="1">
    <location>
        <begin position="1"/>
        <end position="27"/>
    </location>
</feature>
<evidence type="ECO:0000256" key="1">
    <source>
        <dbReference type="SAM" id="SignalP"/>
    </source>
</evidence>
<keyword evidence="3" id="KW-1185">Reference proteome</keyword>
<feature type="chain" id="PRO_5035263676" evidence="1">
    <location>
        <begin position="28"/>
        <end position="105"/>
    </location>
</feature>
<evidence type="ECO:0000313" key="3">
    <source>
        <dbReference type="Proteomes" id="UP000708208"/>
    </source>
</evidence>
<sequence length="105" mass="12299">MKVFTVHFLFILLIAIAVGYWSKSCSAQEPGVKRGRNETYESMERKKHLKTHCVIYNGNCMAKKDCKQFNNIKWNTECDSHKKVCCTESLKFKMKNRASQFREPT</sequence>
<name>A0A8J2PCN0_9HEXA</name>
<proteinExistence type="predicted"/>
<dbReference type="AlphaFoldDB" id="A0A8J2PCN0"/>
<organism evidence="2 3">
    <name type="scientific">Allacma fusca</name>
    <dbReference type="NCBI Taxonomy" id="39272"/>
    <lineage>
        <taxon>Eukaryota</taxon>
        <taxon>Metazoa</taxon>
        <taxon>Ecdysozoa</taxon>
        <taxon>Arthropoda</taxon>
        <taxon>Hexapoda</taxon>
        <taxon>Collembola</taxon>
        <taxon>Symphypleona</taxon>
        <taxon>Sminthuridae</taxon>
        <taxon>Allacma</taxon>
    </lineage>
</organism>
<dbReference type="Proteomes" id="UP000708208">
    <property type="component" value="Unassembled WGS sequence"/>
</dbReference>
<evidence type="ECO:0000313" key="2">
    <source>
        <dbReference type="EMBL" id="CAG7823917.1"/>
    </source>
</evidence>
<gene>
    <name evidence="2" type="ORF">AFUS01_LOCUS34105</name>
</gene>
<protein>
    <submittedName>
        <fullName evidence="2">Uncharacterized protein</fullName>
    </submittedName>
</protein>
<keyword evidence="1" id="KW-0732">Signal</keyword>
<accession>A0A8J2PCN0</accession>
<reference evidence="2" key="1">
    <citation type="submission" date="2021-06" db="EMBL/GenBank/DDBJ databases">
        <authorList>
            <person name="Hodson N. C."/>
            <person name="Mongue J. A."/>
            <person name="Jaron S. K."/>
        </authorList>
    </citation>
    <scope>NUCLEOTIDE SEQUENCE</scope>
</reference>